<keyword evidence="1" id="KW-0805">Transcription regulation</keyword>
<dbReference type="InterPro" id="IPR036271">
    <property type="entry name" value="Tet_transcr_reg_TetR-rel_C_sf"/>
</dbReference>
<dbReference type="AlphaFoldDB" id="A0A8J3IAI2"/>
<proteinExistence type="predicted"/>
<dbReference type="InterPro" id="IPR050109">
    <property type="entry name" value="HTH-type_TetR-like_transc_reg"/>
</dbReference>
<evidence type="ECO:0000256" key="3">
    <source>
        <dbReference type="ARBA" id="ARBA00023163"/>
    </source>
</evidence>
<name>A0A8J3IAI2_9CHLR</name>
<dbReference type="Pfam" id="PF17932">
    <property type="entry name" value="TetR_C_24"/>
    <property type="match status" value="1"/>
</dbReference>
<gene>
    <name evidence="6" type="ORF">KSX_85940</name>
</gene>
<dbReference type="Gene3D" id="1.10.357.10">
    <property type="entry name" value="Tetracycline Repressor, domain 2"/>
    <property type="match status" value="1"/>
</dbReference>
<dbReference type="EMBL" id="BNJF01000008">
    <property type="protein sequence ID" value="GHO50431.1"/>
    <property type="molecule type" value="Genomic_DNA"/>
</dbReference>
<dbReference type="PANTHER" id="PTHR30055">
    <property type="entry name" value="HTH-TYPE TRANSCRIPTIONAL REGULATOR RUTR"/>
    <property type="match status" value="1"/>
</dbReference>
<evidence type="ECO:0000313" key="6">
    <source>
        <dbReference type="EMBL" id="GHO50431.1"/>
    </source>
</evidence>
<evidence type="ECO:0000256" key="2">
    <source>
        <dbReference type="ARBA" id="ARBA00023125"/>
    </source>
</evidence>
<dbReference type="InterPro" id="IPR041490">
    <property type="entry name" value="KstR2_TetR_C"/>
</dbReference>
<dbReference type="GO" id="GO:0003700">
    <property type="term" value="F:DNA-binding transcription factor activity"/>
    <property type="evidence" value="ECO:0007669"/>
    <property type="project" value="TreeGrafter"/>
</dbReference>
<dbReference type="InterPro" id="IPR009057">
    <property type="entry name" value="Homeodomain-like_sf"/>
</dbReference>
<dbReference type="RefSeq" id="WP_220199447.1">
    <property type="nucleotide sequence ID" value="NZ_BNJF01000008.1"/>
</dbReference>
<comment type="caution">
    <text evidence="6">The sequence shown here is derived from an EMBL/GenBank/DDBJ whole genome shotgun (WGS) entry which is preliminary data.</text>
</comment>
<accession>A0A8J3IAI2</accession>
<dbReference type="Pfam" id="PF00440">
    <property type="entry name" value="TetR_N"/>
    <property type="match status" value="1"/>
</dbReference>
<keyword evidence="3" id="KW-0804">Transcription</keyword>
<organism evidence="6 7">
    <name type="scientific">Ktedonospora formicarum</name>
    <dbReference type="NCBI Taxonomy" id="2778364"/>
    <lineage>
        <taxon>Bacteria</taxon>
        <taxon>Bacillati</taxon>
        <taxon>Chloroflexota</taxon>
        <taxon>Ktedonobacteria</taxon>
        <taxon>Ktedonobacterales</taxon>
        <taxon>Ktedonobacteraceae</taxon>
        <taxon>Ktedonospora</taxon>
    </lineage>
</organism>
<sequence>MPRTTTANHEIREARRAKLLDAARKVFVRQGRAMTIADIAAEANVSQGLAYRYFTNKEAIFHALIEQVIEASPAELHHFLQMQGTPGERLALLVSQLFEGRRTYPEFFHLLDQGQIIETMPNDLRERVRDQGRALLELLRQLIVEAQQAGEVAQGDPDQLVIALTAYLEGMSWWILHNPEQFQQHAPSVEIALRLLKVPLEQK</sequence>
<dbReference type="PRINTS" id="PR00455">
    <property type="entry name" value="HTHTETR"/>
</dbReference>
<evidence type="ECO:0000313" key="7">
    <source>
        <dbReference type="Proteomes" id="UP000612362"/>
    </source>
</evidence>
<dbReference type="Gene3D" id="1.10.10.60">
    <property type="entry name" value="Homeodomain-like"/>
    <property type="match status" value="1"/>
</dbReference>
<keyword evidence="2 4" id="KW-0238">DNA-binding</keyword>
<evidence type="ECO:0000259" key="5">
    <source>
        <dbReference type="PROSITE" id="PS50977"/>
    </source>
</evidence>
<dbReference type="Proteomes" id="UP000612362">
    <property type="component" value="Unassembled WGS sequence"/>
</dbReference>
<dbReference type="SUPFAM" id="SSF46689">
    <property type="entry name" value="Homeodomain-like"/>
    <property type="match status" value="1"/>
</dbReference>
<dbReference type="InterPro" id="IPR001647">
    <property type="entry name" value="HTH_TetR"/>
</dbReference>
<feature type="DNA-binding region" description="H-T-H motif" evidence="4">
    <location>
        <begin position="35"/>
        <end position="54"/>
    </location>
</feature>
<dbReference type="GO" id="GO:0000976">
    <property type="term" value="F:transcription cis-regulatory region binding"/>
    <property type="evidence" value="ECO:0007669"/>
    <property type="project" value="TreeGrafter"/>
</dbReference>
<dbReference type="PROSITE" id="PS50977">
    <property type="entry name" value="HTH_TETR_2"/>
    <property type="match status" value="1"/>
</dbReference>
<evidence type="ECO:0000256" key="4">
    <source>
        <dbReference type="PROSITE-ProRule" id="PRU00335"/>
    </source>
</evidence>
<feature type="domain" description="HTH tetR-type" evidence="5">
    <location>
        <begin position="13"/>
        <end position="72"/>
    </location>
</feature>
<protein>
    <recommendedName>
        <fullName evidence="5">HTH tetR-type domain-containing protein</fullName>
    </recommendedName>
</protein>
<keyword evidence="7" id="KW-1185">Reference proteome</keyword>
<evidence type="ECO:0000256" key="1">
    <source>
        <dbReference type="ARBA" id="ARBA00023015"/>
    </source>
</evidence>
<dbReference type="SUPFAM" id="SSF48498">
    <property type="entry name" value="Tetracyclin repressor-like, C-terminal domain"/>
    <property type="match status" value="1"/>
</dbReference>
<dbReference type="PANTHER" id="PTHR30055:SF234">
    <property type="entry name" value="HTH-TYPE TRANSCRIPTIONAL REGULATOR BETI"/>
    <property type="match status" value="1"/>
</dbReference>
<reference evidence="6" key="1">
    <citation type="submission" date="2020-10" db="EMBL/GenBank/DDBJ databases">
        <title>Taxonomic study of unclassified bacteria belonging to the class Ktedonobacteria.</title>
        <authorList>
            <person name="Yabe S."/>
            <person name="Wang C.M."/>
            <person name="Zheng Y."/>
            <person name="Sakai Y."/>
            <person name="Cavaletti L."/>
            <person name="Monciardini P."/>
            <person name="Donadio S."/>
        </authorList>
    </citation>
    <scope>NUCLEOTIDE SEQUENCE</scope>
    <source>
        <strain evidence="6">SOSP1-1</strain>
    </source>
</reference>